<feature type="non-terminal residue" evidence="3">
    <location>
        <position position="1"/>
    </location>
</feature>
<organism evidence="3">
    <name type="scientific">marine metagenome</name>
    <dbReference type="NCBI Taxonomy" id="408172"/>
    <lineage>
        <taxon>unclassified sequences</taxon>
        <taxon>metagenomes</taxon>
        <taxon>ecological metagenomes</taxon>
    </lineage>
</organism>
<dbReference type="PANTHER" id="PTHR21071">
    <property type="entry name" value="UDP-N-ACETYLENOLPYRUVOYLGLUCOSAMINE REDUCTASE"/>
    <property type="match status" value="1"/>
</dbReference>
<dbReference type="Pfam" id="PF02873">
    <property type="entry name" value="MurB_C"/>
    <property type="match status" value="1"/>
</dbReference>
<protein>
    <recommendedName>
        <fullName evidence="2">UDP-N-acetylenolpyruvoylglucosamine reductase C-terminal domain-containing protein</fullName>
    </recommendedName>
</protein>
<dbReference type="EMBL" id="UINC01038469">
    <property type="protein sequence ID" value="SVB35531.1"/>
    <property type="molecule type" value="Genomic_DNA"/>
</dbReference>
<evidence type="ECO:0000259" key="2">
    <source>
        <dbReference type="Pfam" id="PF02873"/>
    </source>
</evidence>
<proteinExistence type="inferred from homology"/>
<dbReference type="HAMAP" id="MF_00037">
    <property type="entry name" value="MurB"/>
    <property type="match status" value="1"/>
</dbReference>
<dbReference type="InterPro" id="IPR036635">
    <property type="entry name" value="MurB_C_sf"/>
</dbReference>
<dbReference type="AlphaFoldDB" id="A0A382DCY8"/>
<comment type="cofactor">
    <cofactor evidence="1">
        <name>FAD</name>
        <dbReference type="ChEBI" id="CHEBI:57692"/>
    </cofactor>
</comment>
<dbReference type="InterPro" id="IPR011601">
    <property type="entry name" value="MurB_C"/>
</dbReference>
<dbReference type="GO" id="GO:0050660">
    <property type="term" value="F:flavin adenine dinucleotide binding"/>
    <property type="evidence" value="ECO:0007669"/>
    <property type="project" value="TreeGrafter"/>
</dbReference>
<evidence type="ECO:0000313" key="3">
    <source>
        <dbReference type="EMBL" id="SVB35531.1"/>
    </source>
</evidence>
<name>A0A382DCY8_9ZZZZ</name>
<dbReference type="GO" id="GO:0005829">
    <property type="term" value="C:cytosol"/>
    <property type="evidence" value="ECO:0007669"/>
    <property type="project" value="TreeGrafter"/>
</dbReference>
<accession>A0A382DCY8</accession>
<gene>
    <name evidence="3" type="ORF">METZ01_LOCUS188385</name>
</gene>
<evidence type="ECO:0000256" key="1">
    <source>
        <dbReference type="ARBA" id="ARBA00001974"/>
    </source>
</evidence>
<dbReference type="InterPro" id="IPR003170">
    <property type="entry name" value="MurB"/>
</dbReference>
<feature type="domain" description="UDP-N-acetylenolpyruvoylglucosamine reductase C-terminal" evidence="2">
    <location>
        <begin position="34"/>
        <end position="136"/>
    </location>
</feature>
<dbReference type="SUPFAM" id="SSF56194">
    <property type="entry name" value="Uridine diphospho-N-Acetylenolpyruvylglucosamine reductase, MurB, C-terminal domain"/>
    <property type="match status" value="1"/>
</dbReference>
<dbReference type="Gene3D" id="3.90.78.10">
    <property type="entry name" value="UDP-N-acetylenolpyruvoylglucosamine reductase, C-terminal domain"/>
    <property type="match status" value="1"/>
</dbReference>
<reference evidence="3" key="1">
    <citation type="submission" date="2018-05" db="EMBL/GenBank/DDBJ databases">
        <authorList>
            <person name="Lanie J.A."/>
            <person name="Ng W.-L."/>
            <person name="Kazmierczak K.M."/>
            <person name="Andrzejewski T.M."/>
            <person name="Davidsen T.M."/>
            <person name="Wayne K.J."/>
            <person name="Tettelin H."/>
            <person name="Glass J.I."/>
            <person name="Rusch D."/>
            <person name="Podicherti R."/>
            <person name="Tsui H.-C.T."/>
            <person name="Winkler M.E."/>
        </authorList>
    </citation>
    <scope>NUCLEOTIDE SEQUENCE</scope>
</reference>
<sequence>DKSENFFSYRNNSRVRDLIIMNVKFKRVKGNKKQITDKMEEINNNRILSQPQKVRTAGSTFKNPISNSNKKAWELIELSGSRDIKVNNISLSDKHANFIVNKQFVSSNDIESFGESIKERVLSKTGVSLEWEIRILGKYE</sequence>
<dbReference type="PANTHER" id="PTHR21071:SF4">
    <property type="entry name" value="UDP-N-ACETYLENOLPYRUVOYLGLUCOSAMINE REDUCTASE"/>
    <property type="match status" value="1"/>
</dbReference>
<dbReference type="GO" id="GO:0008762">
    <property type="term" value="F:UDP-N-acetylmuramate dehydrogenase activity"/>
    <property type="evidence" value="ECO:0007669"/>
    <property type="project" value="InterPro"/>
</dbReference>
<dbReference type="GO" id="GO:0071555">
    <property type="term" value="P:cell wall organization"/>
    <property type="evidence" value="ECO:0007669"/>
    <property type="project" value="TreeGrafter"/>
</dbReference>